<evidence type="ECO:0000256" key="9">
    <source>
        <dbReference type="NCBIfam" id="TIGR01400"/>
    </source>
</evidence>
<dbReference type="KEGG" id="ssm:Spirs_1580"/>
<dbReference type="GO" id="GO:0044780">
    <property type="term" value="P:bacterial-type flagellum assembly"/>
    <property type="evidence" value="ECO:0007669"/>
    <property type="project" value="UniProtKB-UniRule"/>
</dbReference>
<dbReference type="PANTHER" id="PTHR30065:SF1">
    <property type="entry name" value="SURFACE PRESENTATION OF ANTIGENS PROTEIN SPAR"/>
    <property type="match status" value="1"/>
</dbReference>
<dbReference type="OrthoDB" id="363096at2"/>
<feature type="transmembrane region" description="Helical" evidence="10">
    <location>
        <begin position="77"/>
        <end position="101"/>
    </location>
</feature>
<evidence type="ECO:0000313" key="11">
    <source>
        <dbReference type="EMBL" id="ADK80707.1"/>
    </source>
</evidence>
<keyword evidence="8 10" id="KW-0975">Bacterial flagellum</keyword>
<keyword evidence="7 10" id="KW-0472">Membrane</keyword>
<feature type="transmembrane region" description="Helical" evidence="10">
    <location>
        <begin position="217"/>
        <end position="238"/>
    </location>
</feature>
<name>E1R5U2_SEDSS</name>
<dbReference type="GO" id="GO:0009425">
    <property type="term" value="C:bacterial-type flagellum basal body"/>
    <property type="evidence" value="ECO:0007669"/>
    <property type="project" value="UniProtKB-SubCell"/>
</dbReference>
<dbReference type="STRING" id="573413.Spirs_1580"/>
<dbReference type="PANTHER" id="PTHR30065">
    <property type="entry name" value="FLAGELLAR BIOSYNTHETIC PROTEIN FLIR"/>
    <property type="match status" value="1"/>
</dbReference>
<keyword evidence="12" id="KW-1185">Reference proteome</keyword>
<gene>
    <name evidence="11" type="ordered locus">Spirs_1580</name>
</gene>
<keyword evidence="6 10" id="KW-1133">Transmembrane helix</keyword>
<evidence type="ECO:0000256" key="6">
    <source>
        <dbReference type="ARBA" id="ARBA00022989"/>
    </source>
</evidence>
<proteinExistence type="inferred from homology"/>
<keyword evidence="11" id="KW-0969">Cilium</keyword>
<evidence type="ECO:0000313" key="12">
    <source>
        <dbReference type="Proteomes" id="UP000002318"/>
    </source>
</evidence>
<evidence type="ECO:0000256" key="8">
    <source>
        <dbReference type="ARBA" id="ARBA00023143"/>
    </source>
</evidence>
<dbReference type="Pfam" id="PF01311">
    <property type="entry name" value="Bac_export_1"/>
    <property type="match status" value="1"/>
</dbReference>
<reference evidence="11 12" key="1">
    <citation type="journal article" date="2010" name="Stand. Genomic Sci.">
        <title>Complete genome sequence of Spirochaeta smaragdinae type strain (SEBR 4228).</title>
        <authorList>
            <person name="Mavromatis K."/>
            <person name="Yasawong M."/>
            <person name="Chertkov O."/>
            <person name="Lapidus A."/>
            <person name="Lucas S."/>
            <person name="Nolan M."/>
            <person name="Del Rio T.G."/>
            <person name="Tice H."/>
            <person name="Cheng J.F."/>
            <person name="Pitluck S."/>
            <person name="Liolios K."/>
            <person name="Ivanova N."/>
            <person name="Tapia R."/>
            <person name="Han C."/>
            <person name="Bruce D."/>
            <person name="Goodwin L."/>
            <person name="Pati A."/>
            <person name="Chen A."/>
            <person name="Palaniappan K."/>
            <person name="Land M."/>
            <person name="Hauser L."/>
            <person name="Chang Y.J."/>
            <person name="Jeffries C.D."/>
            <person name="Detter J.C."/>
            <person name="Rohde M."/>
            <person name="Brambilla E."/>
            <person name="Spring S."/>
            <person name="Goker M."/>
            <person name="Sikorski J."/>
            <person name="Woyke T."/>
            <person name="Bristow J."/>
            <person name="Eisen J.A."/>
            <person name="Markowitz V."/>
            <person name="Hugenholtz P."/>
            <person name="Klenk H.P."/>
            <person name="Kyrpides N.C."/>
        </authorList>
    </citation>
    <scope>NUCLEOTIDE SEQUENCE [LARGE SCALE GENOMIC DNA]</scope>
    <source>
        <strain evidence="12">DSM 11293 / JCM 15392 / SEBR 4228</strain>
    </source>
</reference>
<dbReference type="GO" id="GO:0006605">
    <property type="term" value="P:protein targeting"/>
    <property type="evidence" value="ECO:0007669"/>
    <property type="project" value="UniProtKB-UniRule"/>
</dbReference>
<keyword evidence="5 10" id="KW-0812">Transmembrane</keyword>
<comment type="function">
    <text evidence="1 10">Role in flagellar biosynthesis.</text>
</comment>
<sequence length="266" mass="28843">MNIDALTGGAQLLLLLFARIFAMLAVAPVMSSSAVPGIVRAVLALLSSIIIYPWVAESGYPIPEAALQYAMLLLGEVLIGVVIGFMMTVVFTVFLVAGQFFSFQMGFGASEVYDPLAQVEIPLMGQFLNLVAMLVFLINDGLRKLFLYGVLGSFQSLRAWDLLERRQQFATLAVRSMVDLFRQAMIISFPILGTMLLVSVALGLLAKAAPQMNLLMLGFPLKIAIAFFMMFVTMPFLMEAFGKMIDAGFVEMAGFLTGVVPQAGGL</sequence>
<dbReference type="GO" id="GO:0005886">
    <property type="term" value="C:plasma membrane"/>
    <property type="evidence" value="ECO:0007669"/>
    <property type="project" value="UniProtKB-SubCell"/>
</dbReference>
<keyword evidence="11" id="KW-0966">Cell projection</keyword>
<dbReference type="NCBIfam" id="TIGR01400">
    <property type="entry name" value="fliR"/>
    <property type="match status" value="1"/>
</dbReference>
<keyword evidence="4 10" id="KW-1003">Cell membrane</keyword>
<dbReference type="Proteomes" id="UP000002318">
    <property type="component" value="Chromosome"/>
</dbReference>
<evidence type="ECO:0000256" key="4">
    <source>
        <dbReference type="ARBA" id="ARBA00022475"/>
    </source>
</evidence>
<protein>
    <recommendedName>
        <fullName evidence="3 9">Flagellar biosynthetic protein FliR</fullName>
    </recommendedName>
</protein>
<organism evidence="11 12">
    <name type="scientific">Sediminispirochaeta smaragdinae (strain DSM 11293 / JCM 15392 / SEBR 4228)</name>
    <name type="common">Spirochaeta smaragdinae</name>
    <dbReference type="NCBI Taxonomy" id="573413"/>
    <lineage>
        <taxon>Bacteria</taxon>
        <taxon>Pseudomonadati</taxon>
        <taxon>Spirochaetota</taxon>
        <taxon>Spirochaetia</taxon>
        <taxon>Spirochaetales</taxon>
        <taxon>Spirochaetaceae</taxon>
        <taxon>Sediminispirochaeta</taxon>
    </lineage>
</organism>
<evidence type="ECO:0000256" key="10">
    <source>
        <dbReference type="RuleBase" id="RU362071"/>
    </source>
</evidence>
<evidence type="ECO:0000256" key="1">
    <source>
        <dbReference type="ARBA" id="ARBA00002578"/>
    </source>
</evidence>
<dbReference type="eggNOG" id="COG1684">
    <property type="taxonomic scope" value="Bacteria"/>
</dbReference>
<evidence type="ECO:0000256" key="2">
    <source>
        <dbReference type="ARBA" id="ARBA00009772"/>
    </source>
</evidence>
<dbReference type="PRINTS" id="PR00953">
    <property type="entry name" value="TYPE3IMRPROT"/>
</dbReference>
<evidence type="ECO:0000256" key="5">
    <source>
        <dbReference type="ARBA" id="ARBA00022692"/>
    </source>
</evidence>
<feature type="transmembrane region" description="Helical" evidence="10">
    <location>
        <begin position="12"/>
        <end position="31"/>
    </location>
</feature>
<dbReference type="RefSeq" id="WP_013254171.1">
    <property type="nucleotide sequence ID" value="NC_014364.1"/>
</dbReference>
<evidence type="ECO:0000256" key="7">
    <source>
        <dbReference type="ARBA" id="ARBA00023136"/>
    </source>
</evidence>
<evidence type="ECO:0000256" key="3">
    <source>
        <dbReference type="ARBA" id="ARBA00021717"/>
    </source>
</evidence>
<feature type="transmembrane region" description="Helical" evidence="10">
    <location>
        <begin position="121"/>
        <end position="138"/>
    </location>
</feature>
<dbReference type="InterPro" id="IPR006303">
    <property type="entry name" value="FliR"/>
</dbReference>
<dbReference type="InterPro" id="IPR002010">
    <property type="entry name" value="T3SS_IM_R"/>
</dbReference>
<feature type="transmembrane region" description="Helical" evidence="10">
    <location>
        <begin position="183"/>
        <end position="205"/>
    </location>
</feature>
<dbReference type="EMBL" id="CP002116">
    <property type="protein sequence ID" value="ADK80707.1"/>
    <property type="molecule type" value="Genomic_DNA"/>
</dbReference>
<comment type="similarity">
    <text evidence="2 10">Belongs to the FliR/MopE/SpaR family.</text>
</comment>
<feature type="transmembrane region" description="Helical" evidence="10">
    <location>
        <begin position="37"/>
        <end position="56"/>
    </location>
</feature>
<dbReference type="AlphaFoldDB" id="E1R5U2"/>
<accession>E1R5U2</accession>
<comment type="subcellular location">
    <subcellularLocation>
        <location evidence="10">Cell membrane</location>
        <topology evidence="10">Multi-pass membrane protein</topology>
    </subcellularLocation>
    <subcellularLocation>
        <location evidence="10">Bacterial flagellum basal body</location>
    </subcellularLocation>
</comment>
<keyword evidence="11" id="KW-0282">Flagellum</keyword>
<dbReference type="HOGENOM" id="CLU_063626_2_0_12"/>